<evidence type="ECO:0000256" key="7">
    <source>
        <dbReference type="SAM" id="Coils"/>
    </source>
</evidence>
<protein>
    <submittedName>
        <fullName evidence="9">DivIVA domain-containing protein</fullName>
    </submittedName>
</protein>
<gene>
    <name evidence="9" type="ORF">OLX77_05990</name>
</gene>
<proteinExistence type="inferred from homology"/>
<evidence type="ECO:0000256" key="6">
    <source>
        <dbReference type="ARBA" id="ARBA00023306"/>
    </source>
</evidence>
<dbReference type="Pfam" id="PF05103">
    <property type="entry name" value="DivIVA"/>
    <property type="match status" value="1"/>
</dbReference>
<sequence length="298" mass="33485">MILTAQDIQSQQFHVRFRGFDVEEVDDFLEKIATAFQAVSEENQKLKGRLETMEKDLATYQNQQKSFQSAIIAAQNVADGMKEKSREEAEAIVTEAQEEARRRREEANYEIAELKRKIDDLKSLRAQAKDELRQQLKSYLHMLETEPADSARAVEHFSGSARQQEEVRSNFSNSAPRARAAVKPEPLPQQQNLSSEEADLADLYVKIDIPESGLEGMADDFSPRNIALASAISVPQDMLVMDEDEEPDAILPDLDGDMAFSLEDPLETHGPAVSFAGNLEEAEKEVKTNRFNPDESPL</sequence>
<keyword evidence="6" id="KW-0131">Cell cycle</keyword>
<dbReference type="GO" id="GO:0005737">
    <property type="term" value="C:cytoplasm"/>
    <property type="evidence" value="ECO:0007669"/>
    <property type="project" value="UniProtKB-SubCell"/>
</dbReference>
<keyword evidence="5 7" id="KW-0175">Coiled coil</keyword>
<organism evidence="9 10">
    <name type="scientific">Thiovibrio frasassiensis</name>
    <dbReference type="NCBI Taxonomy" id="2984131"/>
    <lineage>
        <taxon>Bacteria</taxon>
        <taxon>Pseudomonadati</taxon>
        <taxon>Thermodesulfobacteriota</taxon>
        <taxon>Desulfobulbia</taxon>
        <taxon>Desulfobulbales</taxon>
        <taxon>Thiovibrionaceae</taxon>
        <taxon>Thiovibrio</taxon>
    </lineage>
</organism>
<dbReference type="Proteomes" id="UP001154240">
    <property type="component" value="Unassembled WGS sequence"/>
</dbReference>
<feature type="region of interest" description="Disordered" evidence="8">
    <location>
        <begin position="159"/>
        <end position="192"/>
    </location>
</feature>
<evidence type="ECO:0000256" key="1">
    <source>
        <dbReference type="ARBA" id="ARBA00004496"/>
    </source>
</evidence>
<reference evidence="9" key="2">
    <citation type="submission" date="2022-10" db="EMBL/GenBank/DDBJ databases">
        <authorList>
            <person name="Aronson H.S."/>
        </authorList>
    </citation>
    <scope>NUCLEOTIDE SEQUENCE</scope>
    <source>
        <strain evidence="9">RS19-109</strain>
    </source>
</reference>
<accession>A0A9X4MEB8</accession>
<comment type="similarity">
    <text evidence="2">Belongs to the DivIVA family.</text>
</comment>
<dbReference type="EMBL" id="JAPHEH010000001">
    <property type="protein sequence ID" value="MDG4475711.1"/>
    <property type="molecule type" value="Genomic_DNA"/>
</dbReference>
<reference evidence="9" key="1">
    <citation type="journal article" date="2022" name="bioRxiv">
        <title>Thiovibrio frasassiensisgen. nov., sp. nov., an autotrophic, elemental sulfur disproportionating bacterium isolated from sulfidic karst sediment, and proposal of Thiovibrionaceae fam. nov.</title>
        <authorList>
            <person name="Aronson H."/>
            <person name="Thomas C."/>
            <person name="Bhattacharyya M."/>
            <person name="Eckstein S."/>
            <person name="Jensen S."/>
            <person name="Barco R."/>
            <person name="Macalady J."/>
            <person name="Amend J."/>
        </authorList>
    </citation>
    <scope>NUCLEOTIDE SEQUENCE</scope>
    <source>
        <strain evidence="9">RS19-109</strain>
    </source>
</reference>
<evidence type="ECO:0000256" key="8">
    <source>
        <dbReference type="SAM" id="MobiDB-lite"/>
    </source>
</evidence>
<keyword evidence="3" id="KW-0963">Cytoplasm</keyword>
<dbReference type="InterPro" id="IPR007793">
    <property type="entry name" value="DivIVA_fam"/>
</dbReference>
<keyword evidence="4" id="KW-0132">Cell division</keyword>
<dbReference type="NCBIfam" id="TIGR03544">
    <property type="entry name" value="DivI1A_domain"/>
    <property type="match status" value="1"/>
</dbReference>
<evidence type="ECO:0000256" key="2">
    <source>
        <dbReference type="ARBA" id="ARBA00009008"/>
    </source>
</evidence>
<evidence type="ECO:0000313" key="10">
    <source>
        <dbReference type="Proteomes" id="UP001154240"/>
    </source>
</evidence>
<evidence type="ECO:0000256" key="3">
    <source>
        <dbReference type="ARBA" id="ARBA00022490"/>
    </source>
</evidence>
<dbReference type="PANTHER" id="PTHR35794:SF2">
    <property type="entry name" value="CELL DIVISION PROTEIN DIVIVA"/>
    <property type="match status" value="1"/>
</dbReference>
<dbReference type="InterPro" id="IPR019933">
    <property type="entry name" value="DivIVA_domain"/>
</dbReference>
<dbReference type="AlphaFoldDB" id="A0A9X4MEB8"/>
<evidence type="ECO:0000256" key="5">
    <source>
        <dbReference type="ARBA" id="ARBA00023054"/>
    </source>
</evidence>
<evidence type="ECO:0000256" key="4">
    <source>
        <dbReference type="ARBA" id="ARBA00022618"/>
    </source>
</evidence>
<dbReference type="Gene3D" id="6.10.250.660">
    <property type="match status" value="1"/>
</dbReference>
<comment type="caution">
    <text evidence="9">The sequence shown here is derived from an EMBL/GenBank/DDBJ whole genome shotgun (WGS) entry which is preliminary data.</text>
</comment>
<dbReference type="PANTHER" id="PTHR35794">
    <property type="entry name" value="CELL DIVISION PROTEIN DIVIVA"/>
    <property type="match status" value="1"/>
</dbReference>
<evidence type="ECO:0000313" key="9">
    <source>
        <dbReference type="EMBL" id="MDG4475711.1"/>
    </source>
</evidence>
<feature type="coiled-coil region" evidence="7">
    <location>
        <begin position="36"/>
        <end position="138"/>
    </location>
</feature>
<dbReference type="GO" id="GO:0051301">
    <property type="term" value="P:cell division"/>
    <property type="evidence" value="ECO:0007669"/>
    <property type="project" value="UniProtKB-KW"/>
</dbReference>
<keyword evidence="10" id="KW-1185">Reference proteome</keyword>
<dbReference type="RefSeq" id="WP_307632684.1">
    <property type="nucleotide sequence ID" value="NZ_JAPHEH010000001.1"/>
</dbReference>
<name>A0A9X4MEB8_9BACT</name>
<comment type="subcellular location">
    <subcellularLocation>
        <location evidence="1">Cytoplasm</location>
    </subcellularLocation>
</comment>